<dbReference type="EMBL" id="JBHSEN010000002">
    <property type="protein sequence ID" value="MFC4429983.1"/>
    <property type="molecule type" value="Genomic_DNA"/>
</dbReference>
<comment type="caution">
    <text evidence="1">The sequence shown here is derived from an EMBL/GenBank/DDBJ whole genome shotgun (WGS) entry which is preliminary data.</text>
</comment>
<sequence length="108" mass="12212">MREIPTVHAEPRESVDSPLYRVNFWQKPARGRAWSLDAYALTDAKDVAEVLRWVDEHAHGRRVEVFAEMNDEPEGSFQTPRKTGLVRLLGSNPNAEGSVTAQLRAVKK</sequence>
<dbReference type="Proteomes" id="UP001595965">
    <property type="component" value="Unassembled WGS sequence"/>
</dbReference>
<evidence type="ECO:0000313" key="1">
    <source>
        <dbReference type="EMBL" id="MFC4429983.1"/>
    </source>
</evidence>
<accession>A0ABV8XZ05</accession>
<protein>
    <submittedName>
        <fullName evidence="1">Uncharacterized protein</fullName>
    </submittedName>
</protein>
<gene>
    <name evidence="1" type="ORF">ACFO0K_09845</name>
</gene>
<organism evidence="1 2">
    <name type="scientific">Citricoccus alkalitolerans</name>
    <dbReference type="NCBI Taxonomy" id="246603"/>
    <lineage>
        <taxon>Bacteria</taxon>
        <taxon>Bacillati</taxon>
        <taxon>Actinomycetota</taxon>
        <taxon>Actinomycetes</taxon>
        <taxon>Micrococcales</taxon>
        <taxon>Micrococcaceae</taxon>
        <taxon>Citricoccus</taxon>
    </lineage>
</organism>
<dbReference type="RefSeq" id="WP_344227246.1">
    <property type="nucleotide sequence ID" value="NZ_BAAALH010000001.1"/>
</dbReference>
<proteinExistence type="predicted"/>
<name>A0ABV8XZ05_9MICC</name>
<evidence type="ECO:0000313" key="2">
    <source>
        <dbReference type="Proteomes" id="UP001595965"/>
    </source>
</evidence>
<keyword evidence="2" id="KW-1185">Reference proteome</keyword>
<reference evidence="2" key="1">
    <citation type="journal article" date="2019" name="Int. J. Syst. Evol. Microbiol.">
        <title>The Global Catalogue of Microorganisms (GCM) 10K type strain sequencing project: providing services to taxonomists for standard genome sequencing and annotation.</title>
        <authorList>
            <consortium name="The Broad Institute Genomics Platform"/>
            <consortium name="The Broad Institute Genome Sequencing Center for Infectious Disease"/>
            <person name="Wu L."/>
            <person name="Ma J."/>
        </authorList>
    </citation>
    <scope>NUCLEOTIDE SEQUENCE [LARGE SCALE GENOMIC DNA]</scope>
    <source>
        <strain evidence="2">CGMCC 1.12125</strain>
    </source>
</reference>